<evidence type="ECO:0000256" key="5">
    <source>
        <dbReference type="RuleBase" id="RU363107"/>
    </source>
</evidence>
<name>A0A8I3ME19_CANLF</name>
<evidence type="ECO:0000256" key="3">
    <source>
        <dbReference type="ARBA" id="ARBA00022989"/>
    </source>
</evidence>
<comment type="caution">
    <text evidence="5">Lacks conserved residue(s) required for the propagation of feature annotation.</text>
</comment>
<dbReference type="PANTHER" id="PTHR12859">
    <property type="entry name" value="PRA1 PROTEIN"/>
    <property type="match status" value="1"/>
</dbReference>
<feature type="transmembrane region" description="Helical" evidence="5">
    <location>
        <begin position="104"/>
        <end position="127"/>
    </location>
</feature>
<accession>A0A8I3ME19</accession>
<protein>
    <recommendedName>
        <fullName evidence="5">PRA1 family protein</fullName>
    </recommendedName>
</protein>
<organism evidence="6 7">
    <name type="scientific">Canis lupus familiaris</name>
    <name type="common">Dog</name>
    <name type="synonym">Canis familiaris</name>
    <dbReference type="NCBI Taxonomy" id="9615"/>
    <lineage>
        <taxon>Eukaryota</taxon>
        <taxon>Metazoa</taxon>
        <taxon>Chordata</taxon>
        <taxon>Craniata</taxon>
        <taxon>Vertebrata</taxon>
        <taxon>Euteleostomi</taxon>
        <taxon>Mammalia</taxon>
        <taxon>Eutheria</taxon>
        <taxon>Laurasiatheria</taxon>
        <taxon>Carnivora</taxon>
        <taxon>Caniformia</taxon>
        <taxon>Canidae</taxon>
        <taxon>Canis</taxon>
    </lineage>
</organism>
<proteinExistence type="inferred from homology"/>
<evidence type="ECO:0000313" key="6">
    <source>
        <dbReference type="Ensembl" id="ENSCAFP00845002103.1"/>
    </source>
</evidence>
<evidence type="ECO:0000256" key="4">
    <source>
        <dbReference type="ARBA" id="ARBA00023136"/>
    </source>
</evidence>
<dbReference type="AlphaFoldDB" id="A0A8I3ME19"/>
<dbReference type="Pfam" id="PF03208">
    <property type="entry name" value="PRA1"/>
    <property type="match status" value="1"/>
</dbReference>
<reference evidence="6" key="3">
    <citation type="submission" date="2025-09" db="UniProtKB">
        <authorList>
            <consortium name="Ensembl"/>
        </authorList>
    </citation>
    <scope>IDENTIFICATION</scope>
    <source>
        <strain evidence="6">Boxer</strain>
    </source>
</reference>
<dbReference type="GeneTree" id="ENSGT00390000008631"/>
<keyword evidence="4 5" id="KW-0472">Membrane</keyword>
<comment type="subcellular location">
    <subcellularLocation>
        <location evidence="1 5">Membrane</location>
        <topology evidence="1 5">Multi-pass membrane protein</topology>
    </subcellularLocation>
</comment>
<sequence>MSQPRPGREPRPAPPRAWGDFFPAPTALPAAREQPGLLQTNQPVVAAVTTSVVAFLPLPDPWGTVAVLGCAAPGPRRGRSSRIPRRSSSARVLVPGRVGYSCRLISVFAGVAVFVFGITLPLLLMLIHGSLRLRNLQNELENKMEGIGSKRTPMGIVLDAPEQQEETVSKFADYISKSAPIQTYFPYVFLK</sequence>
<keyword evidence="2 5" id="KW-0812">Transmembrane</keyword>
<dbReference type="Proteomes" id="UP000805418">
    <property type="component" value="Chromosome 2"/>
</dbReference>
<evidence type="ECO:0000313" key="7">
    <source>
        <dbReference type="Proteomes" id="UP000805418"/>
    </source>
</evidence>
<dbReference type="PANTHER" id="PTHR12859:SF0">
    <property type="entry name" value="PRA1 FAMILY PROTEIN"/>
    <property type="match status" value="1"/>
</dbReference>
<reference evidence="6" key="1">
    <citation type="submission" date="2020-03" db="EMBL/GenBank/DDBJ databases">
        <title>Long-read based genome assembly of a Labrador retriever dog.</title>
        <authorList>
            <person name="Eory L."/>
            <person name="Zhang W."/>
            <person name="Schoenebeck J."/>
        </authorList>
    </citation>
    <scope>NUCLEOTIDE SEQUENCE [LARGE SCALE GENOMIC DNA]</scope>
    <source>
        <strain evidence="6">Labrador retriever</strain>
    </source>
</reference>
<comment type="similarity">
    <text evidence="5">Belongs to the PRA1 family.</text>
</comment>
<keyword evidence="3 5" id="KW-1133">Transmembrane helix</keyword>
<dbReference type="Ensembl" id="ENSCAFT00845002648.1">
    <property type="protein sequence ID" value="ENSCAFP00845002103.1"/>
    <property type="gene ID" value="ENSCAFG00845001537.1"/>
</dbReference>
<evidence type="ECO:0000256" key="1">
    <source>
        <dbReference type="ARBA" id="ARBA00004141"/>
    </source>
</evidence>
<evidence type="ECO:0000256" key="2">
    <source>
        <dbReference type="ARBA" id="ARBA00022692"/>
    </source>
</evidence>
<dbReference type="InterPro" id="IPR004895">
    <property type="entry name" value="Prenylated_rab_accept_PRA1"/>
</dbReference>
<reference evidence="6" key="2">
    <citation type="submission" date="2025-08" db="UniProtKB">
        <authorList>
            <consortium name="Ensembl"/>
        </authorList>
    </citation>
    <scope>IDENTIFICATION</scope>
    <source>
        <strain evidence="6">Boxer</strain>
    </source>
</reference>
<dbReference type="GO" id="GO:0016020">
    <property type="term" value="C:membrane"/>
    <property type="evidence" value="ECO:0007669"/>
    <property type="project" value="UniProtKB-SubCell"/>
</dbReference>
<dbReference type="OrthoDB" id="18213at2759"/>
<keyword evidence="7" id="KW-1185">Reference proteome</keyword>